<accession>A0A1I0EPM1</accession>
<dbReference type="SUPFAM" id="SSF48452">
    <property type="entry name" value="TPR-like"/>
    <property type="match status" value="2"/>
</dbReference>
<dbReference type="InterPro" id="IPR024983">
    <property type="entry name" value="CHAT_dom"/>
</dbReference>
<dbReference type="InterPro" id="IPR011990">
    <property type="entry name" value="TPR-like_helical_dom_sf"/>
</dbReference>
<dbReference type="Proteomes" id="UP000198507">
    <property type="component" value="Unassembled WGS sequence"/>
</dbReference>
<name>A0A1I0EPM1_9ACTN</name>
<evidence type="ECO:0000256" key="1">
    <source>
        <dbReference type="PROSITE-ProRule" id="PRU00339"/>
    </source>
</evidence>
<dbReference type="Gene3D" id="1.25.40.10">
    <property type="entry name" value="Tetratricopeptide repeat domain"/>
    <property type="match status" value="2"/>
</dbReference>
<gene>
    <name evidence="3" type="ORF">SAMN04488546_2503</name>
</gene>
<reference evidence="4" key="1">
    <citation type="submission" date="2016-10" db="EMBL/GenBank/DDBJ databases">
        <authorList>
            <person name="Varghese N."/>
            <person name="Submissions S."/>
        </authorList>
    </citation>
    <scope>NUCLEOTIDE SEQUENCE [LARGE SCALE GENOMIC DNA]</scope>
    <source>
        <strain evidence="4">DSM 44209</strain>
    </source>
</reference>
<keyword evidence="1" id="KW-0802">TPR repeat</keyword>
<dbReference type="InterPro" id="IPR019734">
    <property type="entry name" value="TPR_rpt"/>
</dbReference>
<dbReference type="SMART" id="SM00028">
    <property type="entry name" value="TPR"/>
    <property type="match status" value="4"/>
</dbReference>
<proteinExistence type="predicted"/>
<dbReference type="PANTHER" id="PTHR10098">
    <property type="entry name" value="RAPSYN-RELATED"/>
    <property type="match status" value="1"/>
</dbReference>
<keyword evidence="4" id="KW-1185">Reference proteome</keyword>
<evidence type="ECO:0000259" key="2">
    <source>
        <dbReference type="Pfam" id="PF12770"/>
    </source>
</evidence>
<dbReference type="AlphaFoldDB" id="A0A1I0EPM1"/>
<dbReference type="PANTHER" id="PTHR10098:SF108">
    <property type="entry name" value="TETRATRICOPEPTIDE REPEAT PROTEIN 28"/>
    <property type="match status" value="1"/>
</dbReference>
<dbReference type="Pfam" id="PF13432">
    <property type="entry name" value="TPR_16"/>
    <property type="match status" value="3"/>
</dbReference>
<evidence type="ECO:0000313" key="4">
    <source>
        <dbReference type="Proteomes" id="UP000198507"/>
    </source>
</evidence>
<sequence length="947" mass="101714">MESAVALRERLQPEADLSVQGFALFVDTLRAKPDARRELASALHLLSRAERTDSARIHAARRHLEESIEIELQIAANSESVLHRRAELVSLRTMDGDLEGALAAFDEISSRVGELPPAEASSVLRTVSQLRWSAGDLGGAIAAATSAVHRAASCGAFAQEAAAQGVLGLICQSEGNLDAAGEHYRRAVDGLRDQSASSVPMAVNLVRLGMLEHARGAAEEARRRLQEAVDLLRARAPMSWELGEALEGFAEVARAAGHLGEAASALRASARLASDVATRLRRELEVGLVYKELGRYDDAARVLSDVVHEALNHGHGDVHWTAAMALAGVHRRKGDLARAEQSYRELERRERLTGWRQIEVLSNLGGIQHERQNYQGAAEAYRQSLSLLDAVEGGSTVRPTLLHNLATALHGLGQLGEADDCYVASLRGARGVAAQHAEAWIGRGRIALTEGRLDNAVDLLENAVGVAEQLLAGAGGTENRGALFARLQNAHAFLIQALCRRAGPGDVARALLVVEGSRARELHERLFASEALLPQRRLQERELRQRLGQVSRRLLHLREVQSTLPVQLAELNRQEEELRSAVEDLDGHPTVASAATAMTADEIRAALASGEVLLEFHVVHDRVYLWAVTSGGLDLHILEPSVVELADLVAKAVGPYHVGSPPQASNEAAWLKLRTTALGPVAPLMRNARSLVVSPAGPLSLIAFEPLVDDIELVQYTPSATVGLRPRAPRLSRPRDAQFVGFGDPIVRREAPEFAGLPPLPGAQAEVEEIAALFGADGVAVCGANATERELRSWARRSRYLHIAAHGIVDLDNPLRSGIVLAAPAGSAVLAGFREDDVLHGYDMVDLDTDAELVVCAACRTGFGSERAGEGLATLGSALLLGGARWVLVSLWPVGDFISAAFMQELYGALRRGASVPLAVGTARQALRADHSDPYWWAAFVLFGVRP</sequence>
<protein>
    <submittedName>
        <fullName evidence="3">Tetratricopeptide repeat-containing protein</fullName>
    </submittedName>
</protein>
<dbReference type="PROSITE" id="PS50005">
    <property type="entry name" value="TPR"/>
    <property type="match status" value="1"/>
</dbReference>
<feature type="repeat" description="TPR" evidence="1">
    <location>
        <begin position="437"/>
        <end position="470"/>
    </location>
</feature>
<dbReference type="EMBL" id="FOIE01000005">
    <property type="protein sequence ID" value="SET47164.1"/>
    <property type="molecule type" value="Genomic_DNA"/>
</dbReference>
<organism evidence="3 4">
    <name type="scientific">Geodermatophilus poikilotrophus</name>
    <dbReference type="NCBI Taxonomy" id="1333667"/>
    <lineage>
        <taxon>Bacteria</taxon>
        <taxon>Bacillati</taxon>
        <taxon>Actinomycetota</taxon>
        <taxon>Actinomycetes</taxon>
        <taxon>Geodermatophilales</taxon>
        <taxon>Geodermatophilaceae</taxon>
        <taxon>Geodermatophilus</taxon>
    </lineage>
</organism>
<dbReference type="Pfam" id="PF12770">
    <property type="entry name" value="CHAT"/>
    <property type="match status" value="1"/>
</dbReference>
<feature type="domain" description="CHAT" evidence="2">
    <location>
        <begin position="672"/>
        <end position="944"/>
    </location>
</feature>
<evidence type="ECO:0000313" key="3">
    <source>
        <dbReference type="EMBL" id="SET47164.1"/>
    </source>
</evidence>